<evidence type="ECO:0000256" key="10">
    <source>
        <dbReference type="ARBA" id="ARBA00023316"/>
    </source>
</evidence>
<keyword evidence="9 13" id="KW-0326">Glycosidase</keyword>
<keyword evidence="7" id="KW-0472">Membrane</keyword>
<evidence type="ECO:0000256" key="11">
    <source>
        <dbReference type="ARBA" id="ARBA00037126"/>
    </source>
</evidence>
<keyword evidence="8" id="KW-0325">Glycoprotein</keyword>
<dbReference type="InterPro" id="IPR017853">
    <property type="entry name" value="GH"/>
</dbReference>
<dbReference type="EMBL" id="AZFE01000031">
    <property type="protein sequence ID" value="KRL55273.1"/>
    <property type="molecule type" value="Genomic_DNA"/>
</dbReference>
<evidence type="ECO:0000256" key="4">
    <source>
        <dbReference type="ARBA" id="ARBA00022801"/>
    </source>
</evidence>
<comment type="subcellular location">
    <subcellularLocation>
        <location evidence="1">Cell membrane</location>
        <topology evidence="1">Single-pass type II membrane protein</topology>
    </subcellularLocation>
</comment>
<dbReference type="GO" id="GO:0009251">
    <property type="term" value="P:glucan catabolic process"/>
    <property type="evidence" value="ECO:0007669"/>
    <property type="project" value="TreeGrafter"/>
</dbReference>
<comment type="function">
    <text evidence="11">Glucosidase involved in the degradation of cellulosic biomass. Active on lichenan.</text>
</comment>
<accession>A0A0R1RFY1</accession>
<dbReference type="RefSeq" id="WP_057889826.1">
    <property type="nucleotide sequence ID" value="NZ_AZFE01000031.1"/>
</dbReference>
<dbReference type="Proteomes" id="UP000051697">
    <property type="component" value="Unassembled WGS sequence"/>
</dbReference>
<feature type="domain" description="Glycoside hydrolase family 5" evidence="14">
    <location>
        <begin position="53"/>
        <end position="299"/>
    </location>
</feature>
<dbReference type="Gene3D" id="3.20.20.80">
    <property type="entry name" value="Glycosidases"/>
    <property type="match status" value="1"/>
</dbReference>
<dbReference type="GO" id="GO:0071555">
    <property type="term" value="P:cell wall organization"/>
    <property type="evidence" value="ECO:0007669"/>
    <property type="project" value="UniProtKB-KW"/>
</dbReference>
<dbReference type="Pfam" id="PF00150">
    <property type="entry name" value="Cellulase"/>
    <property type="match status" value="1"/>
</dbReference>
<evidence type="ECO:0000256" key="3">
    <source>
        <dbReference type="ARBA" id="ARBA00022692"/>
    </source>
</evidence>
<evidence type="ECO:0000256" key="8">
    <source>
        <dbReference type="ARBA" id="ARBA00023180"/>
    </source>
</evidence>
<evidence type="ECO:0000256" key="6">
    <source>
        <dbReference type="ARBA" id="ARBA00022989"/>
    </source>
</evidence>
<dbReference type="KEGG" id="lol:LACOL_0428"/>
<dbReference type="STRING" id="1423778.FC70_GL000869"/>
<dbReference type="InterPro" id="IPR001547">
    <property type="entry name" value="Glyco_hydro_5"/>
</dbReference>
<dbReference type="PATRIC" id="fig|1423778.4.peg.902"/>
<keyword evidence="3" id="KW-0812">Transmembrane</keyword>
<gene>
    <name evidence="15" type="ORF">FC70_GL000869</name>
</gene>
<comment type="similarity">
    <text evidence="13">Belongs to the glycosyl hydrolase 5 (cellulase A) family.</text>
</comment>
<keyword evidence="5" id="KW-0735">Signal-anchor</keyword>
<dbReference type="SUPFAM" id="SSF51445">
    <property type="entry name" value="(Trans)glycosidases"/>
    <property type="match status" value="1"/>
</dbReference>
<protein>
    <recommendedName>
        <fullName evidence="12">Exo-1,3-beta-glucanase D</fullName>
    </recommendedName>
</protein>
<proteinExistence type="inferred from homology"/>
<comment type="caution">
    <text evidence="15">The sequence shown here is derived from an EMBL/GenBank/DDBJ whole genome shotgun (WGS) entry which is preliminary data.</text>
</comment>
<organism evidence="15 16">
    <name type="scientific">Paucilactobacillus oligofermentans DSM 15707 = LMG 22743</name>
    <dbReference type="NCBI Taxonomy" id="1423778"/>
    <lineage>
        <taxon>Bacteria</taxon>
        <taxon>Bacillati</taxon>
        <taxon>Bacillota</taxon>
        <taxon>Bacilli</taxon>
        <taxon>Lactobacillales</taxon>
        <taxon>Lactobacillaceae</taxon>
        <taxon>Paucilactobacillus</taxon>
    </lineage>
</organism>
<keyword evidence="6" id="KW-1133">Transmembrane helix</keyword>
<dbReference type="AlphaFoldDB" id="A0A0R1RFY1"/>
<evidence type="ECO:0000256" key="13">
    <source>
        <dbReference type="RuleBase" id="RU361153"/>
    </source>
</evidence>
<dbReference type="GO" id="GO:0009986">
    <property type="term" value="C:cell surface"/>
    <property type="evidence" value="ECO:0007669"/>
    <property type="project" value="TreeGrafter"/>
</dbReference>
<dbReference type="GO" id="GO:0005886">
    <property type="term" value="C:plasma membrane"/>
    <property type="evidence" value="ECO:0007669"/>
    <property type="project" value="UniProtKB-SubCell"/>
</dbReference>
<dbReference type="PANTHER" id="PTHR31297">
    <property type="entry name" value="GLUCAN ENDO-1,6-BETA-GLUCOSIDASE B"/>
    <property type="match status" value="1"/>
</dbReference>
<keyword evidence="2" id="KW-1003">Cell membrane</keyword>
<dbReference type="InterPro" id="IPR050386">
    <property type="entry name" value="Glycosyl_hydrolase_5"/>
</dbReference>
<evidence type="ECO:0000259" key="14">
    <source>
        <dbReference type="Pfam" id="PF00150"/>
    </source>
</evidence>
<sequence length="391" mass="45332">MKINGVNLGNWLVLEKWMNPTIFEGTEAEDEYYLAHDLEKTAYKERMRIHRAEYITERDFMQMASWNINTVRIPIPYFIFGDREPFIGCINELDNAFGWAEKYGIKILIDLHTVPFSQNGLDNGGLSGVCKWSTMPDEVDFVLSVLERLADRYGHRTGLFGIEVINEPMTTRVWELLNIQERYPARDAEMAAGSQPMSLEFLFDFYDRAYDVIKPKLADDKYIVYHDGFEILEFEKFIARRQYDNIILDTHQYLMVGEAFGIEQSVEGYRGYIEDTLLPKIKKAKANVPVVTGEWSLFNSLAAGGDTNGGQNVLQTGQTEVKELSKEKAKEIYQALSEIQMNAWNQLDGHFYWNYKTLIDTANEQGWYGWDCWDLGRAISQDWFPTELLKK</sequence>
<evidence type="ECO:0000256" key="7">
    <source>
        <dbReference type="ARBA" id="ARBA00023136"/>
    </source>
</evidence>
<keyword evidence="4 13" id="KW-0378">Hydrolase</keyword>
<evidence type="ECO:0000313" key="15">
    <source>
        <dbReference type="EMBL" id="KRL55273.1"/>
    </source>
</evidence>
<dbReference type="GO" id="GO:0005576">
    <property type="term" value="C:extracellular region"/>
    <property type="evidence" value="ECO:0007669"/>
    <property type="project" value="TreeGrafter"/>
</dbReference>
<dbReference type="GO" id="GO:0008422">
    <property type="term" value="F:beta-glucosidase activity"/>
    <property type="evidence" value="ECO:0007669"/>
    <property type="project" value="TreeGrafter"/>
</dbReference>
<keyword evidence="16" id="KW-1185">Reference proteome</keyword>
<evidence type="ECO:0000256" key="9">
    <source>
        <dbReference type="ARBA" id="ARBA00023295"/>
    </source>
</evidence>
<dbReference type="PANTHER" id="PTHR31297:SF34">
    <property type="entry name" value="GLUCAN 1,3-BETA-GLUCOSIDASE 2"/>
    <property type="match status" value="1"/>
</dbReference>
<evidence type="ECO:0000256" key="1">
    <source>
        <dbReference type="ARBA" id="ARBA00004401"/>
    </source>
</evidence>
<dbReference type="OrthoDB" id="9800475at2"/>
<name>A0A0R1RFY1_9LACO</name>
<keyword evidence="10" id="KW-0961">Cell wall biogenesis/degradation</keyword>
<evidence type="ECO:0000256" key="5">
    <source>
        <dbReference type="ARBA" id="ARBA00022968"/>
    </source>
</evidence>
<evidence type="ECO:0000313" key="16">
    <source>
        <dbReference type="Proteomes" id="UP000051697"/>
    </source>
</evidence>
<evidence type="ECO:0000256" key="12">
    <source>
        <dbReference type="ARBA" id="ARBA00041260"/>
    </source>
</evidence>
<reference evidence="15 16" key="1">
    <citation type="journal article" date="2015" name="Genome Announc.">
        <title>Expanding the biotechnology potential of lactobacilli through comparative genomics of 213 strains and associated genera.</title>
        <authorList>
            <person name="Sun Z."/>
            <person name="Harris H.M."/>
            <person name="McCann A."/>
            <person name="Guo C."/>
            <person name="Argimon S."/>
            <person name="Zhang W."/>
            <person name="Yang X."/>
            <person name="Jeffery I.B."/>
            <person name="Cooney J.C."/>
            <person name="Kagawa T.F."/>
            <person name="Liu W."/>
            <person name="Song Y."/>
            <person name="Salvetti E."/>
            <person name="Wrobel A."/>
            <person name="Rasinkangas P."/>
            <person name="Parkhill J."/>
            <person name="Rea M.C."/>
            <person name="O'Sullivan O."/>
            <person name="Ritari J."/>
            <person name="Douillard F.P."/>
            <person name="Paul Ross R."/>
            <person name="Yang R."/>
            <person name="Briner A.E."/>
            <person name="Felis G.E."/>
            <person name="de Vos W.M."/>
            <person name="Barrangou R."/>
            <person name="Klaenhammer T.R."/>
            <person name="Caufield P.W."/>
            <person name="Cui Y."/>
            <person name="Zhang H."/>
            <person name="O'Toole P.W."/>
        </authorList>
    </citation>
    <scope>NUCLEOTIDE SEQUENCE [LARGE SCALE GENOMIC DNA]</scope>
    <source>
        <strain evidence="15 16">DSM 15707</strain>
    </source>
</reference>
<evidence type="ECO:0000256" key="2">
    <source>
        <dbReference type="ARBA" id="ARBA00022475"/>
    </source>
</evidence>